<dbReference type="InterPro" id="IPR020846">
    <property type="entry name" value="MFS_dom"/>
</dbReference>
<gene>
    <name evidence="10" type="ORF">DFR51_1745</name>
</gene>
<evidence type="ECO:0000256" key="8">
    <source>
        <dbReference type="RuleBase" id="RU365088"/>
    </source>
</evidence>
<proteinExistence type="inferred from homology"/>
<dbReference type="PANTHER" id="PTHR23502:SF132">
    <property type="entry name" value="POLYAMINE TRANSPORTER 2-RELATED"/>
    <property type="match status" value="1"/>
</dbReference>
<dbReference type="InterPro" id="IPR036259">
    <property type="entry name" value="MFS_trans_sf"/>
</dbReference>
<organism evidence="10 11">
    <name type="scientific">Sphingosinicella microcystinivorans</name>
    <dbReference type="NCBI Taxonomy" id="335406"/>
    <lineage>
        <taxon>Bacteria</taxon>
        <taxon>Pseudomonadati</taxon>
        <taxon>Pseudomonadota</taxon>
        <taxon>Alphaproteobacteria</taxon>
        <taxon>Sphingomonadales</taxon>
        <taxon>Sphingosinicellaceae</taxon>
        <taxon>Sphingosinicella</taxon>
    </lineage>
</organism>
<dbReference type="RefSeq" id="WP_197723627.1">
    <property type="nucleotide sequence ID" value="NZ_AP018711.1"/>
</dbReference>
<dbReference type="Proteomes" id="UP000276029">
    <property type="component" value="Unassembled WGS sequence"/>
</dbReference>
<comment type="caution">
    <text evidence="10">The sequence shown here is derived from an EMBL/GenBank/DDBJ whole genome shotgun (WGS) entry which is preliminary data.</text>
</comment>
<evidence type="ECO:0000256" key="4">
    <source>
        <dbReference type="ARBA" id="ARBA00022475"/>
    </source>
</evidence>
<feature type="transmembrane region" description="Helical" evidence="8">
    <location>
        <begin position="56"/>
        <end position="72"/>
    </location>
</feature>
<dbReference type="EMBL" id="RBWX01000007">
    <property type="protein sequence ID" value="RKS92164.1"/>
    <property type="molecule type" value="Genomic_DNA"/>
</dbReference>
<keyword evidence="3 8" id="KW-0813">Transport</keyword>
<feature type="domain" description="Major facilitator superfamily (MFS) profile" evidence="9">
    <location>
        <begin position="14"/>
        <end position="402"/>
    </location>
</feature>
<reference evidence="10 11" key="1">
    <citation type="submission" date="2018-10" db="EMBL/GenBank/DDBJ databases">
        <title>Genomic Encyclopedia of Type Strains, Phase IV (KMG-IV): sequencing the most valuable type-strain genomes for metagenomic binning, comparative biology and taxonomic classification.</title>
        <authorList>
            <person name="Goeker M."/>
        </authorList>
    </citation>
    <scope>NUCLEOTIDE SEQUENCE [LARGE SCALE GENOMIC DNA]</scope>
    <source>
        <strain evidence="10 11">DSM 19791</strain>
    </source>
</reference>
<evidence type="ECO:0000313" key="10">
    <source>
        <dbReference type="EMBL" id="RKS92164.1"/>
    </source>
</evidence>
<feature type="transmembrane region" description="Helical" evidence="8">
    <location>
        <begin position="15"/>
        <end position="36"/>
    </location>
</feature>
<keyword evidence="11" id="KW-1185">Reference proteome</keyword>
<feature type="transmembrane region" description="Helical" evidence="8">
    <location>
        <begin position="84"/>
        <end position="102"/>
    </location>
</feature>
<feature type="transmembrane region" description="Helical" evidence="8">
    <location>
        <begin position="314"/>
        <end position="339"/>
    </location>
</feature>
<evidence type="ECO:0000313" key="11">
    <source>
        <dbReference type="Proteomes" id="UP000276029"/>
    </source>
</evidence>
<feature type="transmembrane region" description="Helical" evidence="8">
    <location>
        <begin position="221"/>
        <end position="241"/>
    </location>
</feature>
<evidence type="ECO:0000256" key="5">
    <source>
        <dbReference type="ARBA" id="ARBA00022692"/>
    </source>
</evidence>
<evidence type="ECO:0000256" key="1">
    <source>
        <dbReference type="ARBA" id="ARBA00004651"/>
    </source>
</evidence>
<feature type="transmembrane region" description="Helical" evidence="8">
    <location>
        <begin position="287"/>
        <end position="308"/>
    </location>
</feature>
<evidence type="ECO:0000256" key="7">
    <source>
        <dbReference type="ARBA" id="ARBA00023136"/>
    </source>
</evidence>
<keyword evidence="4" id="KW-1003">Cell membrane</keyword>
<dbReference type="Pfam" id="PF07690">
    <property type="entry name" value="MFS_1"/>
    <property type="match status" value="1"/>
</dbReference>
<dbReference type="Gene3D" id="1.20.1720.10">
    <property type="entry name" value="Multidrug resistance protein D"/>
    <property type="match status" value="1"/>
</dbReference>
<dbReference type="PROSITE" id="PS50850">
    <property type="entry name" value="MFS"/>
    <property type="match status" value="1"/>
</dbReference>
<feature type="transmembrane region" description="Helical" evidence="8">
    <location>
        <begin position="169"/>
        <end position="188"/>
    </location>
</feature>
<dbReference type="PANTHER" id="PTHR23502">
    <property type="entry name" value="MAJOR FACILITATOR SUPERFAMILY"/>
    <property type="match status" value="1"/>
</dbReference>
<sequence length="406" mass="41836">MHGTSRENASKKSTLGMVVLLGGLTAFGALSIDMYLPALPVIAADFGASDGVVERSLATFLAGLALGQLFYGPLSDRIGRRPPLIAGIAIYVLASVLCAFAASPNMLAALRFGQGLGACAGMVISRAIVRDVFDHQESARVFSMIMLVFGLAPVLAPLLGSYLMVVTNWRAIFVFMTLFGLVMLYAIVFRLGETRSDATEATARGEHPIAALALLATNRKLLGYLLASACNSACLFTYISASPALIMGTYGISPTGFGWLFGVNALGLIVASQLNRVALARFRADSVLAVASIVAALFGFALLALSLLNVGGLAAVMVMLFGILSSFGFIMGNASAGALSVDPARSGSVSALMGATGFTVGGLAMTITSLFADGTAIPMAAVMCLSLVIAAVAFFGLTREGSPSRG</sequence>
<evidence type="ECO:0000256" key="3">
    <source>
        <dbReference type="ARBA" id="ARBA00022448"/>
    </source>
</evidence>
<accession>A0ABX9T4K6</accession>
<dbReference type="SUPFAM" id="SSF103473">
    <property type="entry name" value="MFS general substrate transporter"/>
    <property type="match status" value="1"/>
</dbReference>
<feature type="transmembrane region" description="Helical" evidence="8">
    <location>
        <begin position="256"/>
        <end position="275"/>
    </location>
</feature>
<feature type="transmembrane region" description="Helical" evidence="8">
    <location>
        <begin position="351"/>
        <end position="371"/>
    </location>
</feature>
<dbReference type="InterPro" id="IPR004812">
    <property type="entry name" value="Efflux_drug-R_Bcr/CmlA"/>
</dbReference>
<feature type="transmembrane region" description="Helical" evidence="8">
    <location>
        <begin position="108"/>
        <end position="129"/>
    </location>
</feature>
<name>A0ABX9T4K6_SPHMI</name>
<evidence type="ECO:0000256" key="2">
    <source>
        <dbReference type="ARBA" id="ARBA00006236"/>
    </source>
</evidence>
<dbReference type="CDD" id="cd17320">
    <property type="entry name" value="MFS_MdfA_MDR_like"/>
    <property type="match status" value="1"/>
</dbReference>
<feature type="transmembrane region" description="Helical" evidence="8">
    <location>
        <begin position="377"/>
        <end position="397"/>
    </location>
</feature>
<dbReference type="InterPro" id="IPR001958">
    <property type="entry name" value="Tet-R_TetA/multi-R_MdtG-like"/>
</dbReference>
<dbReference type="InterPro" id="IPR011701">
    <property type="entry name" value="MFS"/>
</dbReference>
<dbReference type="NCBIfam" id="TIGR00710">
    <property type="entry name" value="efflux_Bcr_CflA"/>
    <property type="match status" value="1"/>
</dbReference>
<keyword evidence="8" id="KW-0997">Cell inner membrane</keyword>
<comment type="subcellular location">
    <subcellularLocation>
        <location evidence="8">Cell inner membrane</location>
        <topology evidence="8">Multi-pass membrane protein</topology>
    </subcellularLocation>
    <subcellularLocation>
        <location evidence="1">Cell membrane</location>
        <topology evidence="1">Multi-pass membrane protein</topology>
    </subcellularLocation>
</comment>
<comment type="similarity">
    <text evidence="2 8">Belongs to the major facilitator superfamily. Bcr/CmlA family.</text>
</comment>
<keyword evidence="5 8" id="KW-0812">Transmembrane</keyword>
<evidence type="ECO:0000256" key="6">
    <source>
        <dbReference type="ARBA" id="ARBA00022989"/>
    </source>
</evidence>
<protein>
    <recommendedName>
        <fullName evidence="8">Bcr/CflA family efflux transporter</fullName>
    </recommendedName>
</protein>
<dbReference type="PRINTS" id="PR01035">
    <property type="entry name" value="TCRTETA"/>
</dbReference>
<keyword evidence="6 8" id="KW-1133">Transmembrane helix</keyword>
<feature type="transmembrane region" description="Helical" evidence="8">
    <location>
        <begin position="141"/>
        <end position="163"/>
    </location>
</feature>
<evidence type="ECO:0000259" key="9">
    <source>
        <dbReference type="PROSITE" id="PS50850"/>
    </source>
</evidence>
<keyword evidence="7 8" id="KW-0472">Membrane</keyword>